<proteinExistence type="predicted"/>
<dbReference type="Proteomes" id="UP000800092">
    <property type="component" value="Unassembled WGS sequence"/>
</dbReference>
<sequence length="193" mass="22165">MLQELEVWTEMGEIGSQLEDETTRRRRSLFRKTSKDLRSEFHEEMTLESLESKMRDAKPGSKTVENYSRELKRARGKVLLEFGRFLRDNENDMENWRSVTEKAINECLAKEIKALMQAEMIPNEQKTAPNEQKTAPNEQKTAPNIPKSKTKVSKDVEKQSGTVTKKSLPTPGQRVMERQKPKGAGSSSEHARK</sequence>
<reference evidence="2" key="1">
    <citation type="journal article" date="2020" name="Stud. Mycol.">
        <title>101 Dothideomycetes genomes: a test case for predicting lifestyles and emergence of pathogens.</title>
        <authorList>
            <person name="Haridas S."/>
            <person name="Albert R."/>
            <person name="Binder M."/>
            <person name="Bloem J."/>
            <person name="Labutti K."/>
            <person name="Salamov A."/>
            <person name="Andreopoulos B."/>
            <person name="Baker S."/>
            <person name="Barry K."/>
            <person name="Bills G."/>
            <person name="Bluhm B."/>
            <person name="Cannon C."/>
            <person name="Castanera R."/>
            <person name="Culley D."/>
            <person name="Daum C."/>
            <person name="Ezra D."/>
            <person name="Gonzalez J."/>
            <person name="Henrissat B."/>
            <person name="Kuo A."/>
            <person name="Liang C."/>
            <person name="Lipzen A."/>
            <person name="Lutzoni F."/>
            <person name="Magnuson J."/>
            <person name="Mondo S."/>
            <person name="Nolan M."/>
            <person name="Ohm R."/>
            <person name="Pangilinan J."/>
            <person name="Park H.-J."/>
            <person name="Ramirez L."/>
            <person name="Alfaro M."/>
            <person name="Sun H."/>
            <person name="Tritt A."/>
            <person name="Yoshinaga Y."/>
            <person name="Zwiers L.-H."/>
            <person name="Turgeon B."/>
            <person name="Goodwin S."/>
            <person name="Spatafora J."/>
            <person name="Crous P."/>
            <person name="Grigoriev I."/>
        </authorList>
    </citation>
    <scope>NUCLEOTIDE SEQUENCE</scope>
    <source>
        <strain evidence="2">Tuck. ex Michener</strain>
    </source>
</reference>
<keyword evidence="3" id="KW-1185">Reference proteome</keyword>
<evidence type="ECO:0000313" key="2">
    <source>
        <dbReference type="EMBL" id="KAF2229638.1"/>
    </source>
</evidence>
<feature type="compositionally biased region" description="Polar residues" evidence="1">
    <location>
        <begin position="124"/>
        <end position="142"/>
    </location>
</feature>
<name>A0A6A6GVL5_VIRVR</name>
<evidence type="ECO:0000313" key="3">
    <source>
        <dbReference type="Proteomes" id="UP000800092"/>
    </source>
</evidence>
<evidence type="ECO:0000256" key="1">
    <source>
        <dbReference type="SAM" id="MobiDB-lite"/>
    </source>
</evidence>
<dbReference type="AlphaFoldDB" id="A0A6A6GVL5"/>
<protein>
    <submittedName>
        <fullName evidence="2">Uncharacterized protein</fullName>
    </submittedName>
</protein>
<feature type="region of interest" description="Disordered" evidence="1">
    <location>
        <begin position="119"/>
        <end position="193"/>
    </location>
</feature>
<accession>A0A6A6GVL5</accession>
<organism evidence="2 3">
    <name type="scientific">Viridothelium virens</name>
    <name type="common">Speckled blister lichen</name>
    <name type="synonym">Trypethelium virens</name>
    <dbReference type="NCBI Taxonomy" id="1048519"/>
    <lineage>
        <taxon>Eukaryota</taxon>
        <taxon>Fungi</taxon>
        <taxon>Dikarya</taxon>
        <taxon>Ascomycota</taxon>
        <taxon>Pezizomycotina</taxon>
        <taxon>Dothideomycetes</taxon>
        <taxon>Dothideomycetes incertae sedis</taxon>
        <taxon>Trypetheliales</taxon>
        <taxon>Trypetheliaceae</taxon>
        <taxon>Viridothelium</taxon>
    </lineage>
</organism>
<gene>
    <name evidence="2" type="ORF">EV356DRAFT_510388</name>
</gene>
<dbReference type="EMBL" id="ML991858">
    <property type="protein sequence ID" value="KAF2229638.1"/>
    <property type="molecule type" value="Genomic_DNA"/>
</dbReference>